<evidence type="ECO:0008006" key="3">
    <source>
        <dbReference type="Google" id="ProtNLM"/>
    </source>
</evidence>
<evidence type="ECO:0000313" key="2">
    <source>
        <dbReference type="Proteomes" id="UP000625210"/>
    </source>
</evidence>
<gene>
    <name evidence="1" type="ORF">GCM10011571_32450</name>
</gene>
<dbReference type="AlphaFoldDB" id="A0A8J2VL77"/>
<keyword evidence="2" id="KW-1185">Reference proteome</keyword>
<organism evidence="1 2">
    <name type="scientific">Marinithermofilum abyssi</name>
    <dbReference type="NCBI Taxonomy" id="1571185"/>
    <lineage>
        <taxon>Bacteria</taxon>
        <taxon>Bacillati</taxon>
        <taxon>Bacillota</taxon>
        <taxon>Bacilli</taxon>
        <taxon>Bacillales</taxon>
        <taxon>Thermoactinomycetaceae</taxon>
        <taxon>Marinithermofilum</taxon>
    </lineage>
</organism>
<accession>A0A8J2VL77</accession>
<comment type="caution">
    <text evidence="1">The sequence shown here is derived from an EMBL/GenBank/DDBJ whole genome shotgun (WGS) entry which is preliminary data.</text>
</comment>
<name>A0A8J2VL77_9BACL</name>
<reference evidence="1" key="2">
    <citation type="submission" date="2020-09" db="EMBL/GenBank/DDBJ databases">
        <authorList>
            <person name="Sun Q."/>
            <person name="Zhou Y."/>
        </authorList>
    </citation>
    <scope>NUCLEOTIDE SEQUENCE</scope>
    <source>
        <strain evidence="1">CGMCC 1.15179</strain>
    </source>
</reference>
<sequence length="124" mass="14265">MPRTYPHAKEWTEQGGKGEKSVVTLHSMDGYTGQIKRVSLTLEDLSSWNGVTPDPDDRHILAAAFKADVDHIISTDVKHLLNGSVQKNIHHRWFELKMEKPNNESKPLVLSPKHFFEQYPKYRS</sequence>
<proteinExistence type="predicted"/>
<evidence type="ECO:0000313" key="1">
    <source>
        <dbReference type="EMBL" id="GGE27784.1"/>
    </source>
</evidence>
<dbReference type="EMBL" id="BMHQ01000015">
    <property type="protein sequence ID" value="GGE27784.1"/>
    <property type="molecule type" value="Genomic_DNA"/>
</dbReference>
<reference evidence="1" key="1">
    <citation type="journal article" date="2014" name="Int. J. Syst. Evol. Microbiol.">
        <title>Complete genome sequence of Corynebacterium casei LMG S-19264T (=DSM 44701T), isolated from a smear-ripened cheese.</title>
        <authorList>
            <consortium name="US DOE Joint Genome Institute (JGI-PGF)"/>
            <person name="Walter F."/>
            <person name="Albersmeier A."/>
            <person name="Kalinowski J."/>
            <person name="Ruckert C."/>
        </authorList>
    </citation>
    <scope>NUCLEOTIDE SEQUENCE</scope>
    <source>
        <strain evidence="1">CGMCC 1.15179</strain>
    </source>
</reference>
<dbReference type="Proteomes" id="UP000625210">
    <property type="component" value="Unassembled WGS sequence"/>
</dbReference>
<protein>
    <recommendedName>
        <fullName evidence="3">PIN domain-containing protein</fullName>
    </recommendedName>
</protein>